<dbReference type="Proteomes" id="UP000287651">
    <property type="component" value="Unassembled WGS sequence"/>
</dbReference>
<proteinExistence type="predicted"/>
<organism evidence="1 2">
    <name type="scientific">Ensete ventricosum</name>
    <name type="common">Abyssinian banana</name>
    <name type="synonym">Musa ensete</name>
    <dbReference type="NCBI Taxonomy" id="4639"/>
    <lineage>
        <taxon>Eukaryota</taxon>
        <taxon>Viridiplantae</taxon>
        <taxon>Streptophyta</taxon>
        <taxon>Embryophyta</taxon>
        <taxon>Tracheophyta</taxon>
        <taxon>Spermatophyta</taxon>
        <taxon>Magnoliopsida</taxon>
        <taxon>Liliopsida</taxon>
        <taxon>Zingiberales</taxon>
        <taxon>Musaceae</taxon>
        <taxon>Ensete</taxon>
    </lineage>
</organism>
<comment type="caution">
    <text evidence="1">The sequence shown here is derived from an EMBL/GenBank/DDBJ whole genome shotgun (WGS) entry which is preliminary data.</text>
</comment>
<dbReference type="EMBL" id="AMZH03010524">
    <property type="protein sequence ID" value="RRT54578.1"/>
    <property type="molecule type" value="Genomic_DNA"/>
</dbReference>
<name>A0A426YS70_ENSVE</name>
<evidence type="ECO:0000313" key="2">
    <source>
        <dbReference type="Proteomes" id="UP000287651"/>
    </source>
</evidence>
<accession>A0A426YS70</accession>
<gene>
    <name evidence="1" type="ORF">B296_00046853</name>
</gene>
<protein>
    <submittedName>
        <fullName evidence="1">Uncharacterized protein</fullName>
    </submittedName>
</protein>
<dbReference type="AlphaFoldDB" id="A0A426YS70"/>
<sequence length="96" mass="10656">MKKATKTSKAADISDLWQITQRRSRRVVYEAMKETASSAALVAALPLPPRSGSSREGDVGSGSRKGFALRFSRYSSHSSNVLSFLLPRRFFFPCRS</sequence>
<evidence type="ECO:0000313" key="1">
    <source>
        <dbReference type="EMBL" id="RRT54578.1"/>
    </source>
</evidence>
<reference evidence="1 2" key="1">
    <citation type="journal article" date="2014" name="Agronomy (Basel)">
        <title>A Draft Genome Sequence for Ensete ventricosum, the Drought-Tolerant Tree Against Hunger.</title>
        <authorList>
            <person name="Harrison J."/>
            <person name="Moore K.A."/>
            <person name="Paszkiewicz K."/>
            <person name="Jones T."/>
            <person name="Grant M."/>
            <person name="Ambacheew D."/>
            <person name="Muzemil S."/>
            <person name="Studholme D.J."/>
        </authorList>
    </citation>
    <scope>NUCLEOTIDE SEQUENCE [LARGE SCALE GENOMIC DNA]</scope>
</reference>